<dbReference type="PANTHER" id="PTHR10629">
    <property type="entry name" value="CYTOSINE-SPECIFIC METHYLTRANSFERASE"/>
    <property type="match status" value="1"/>
</dbReference>
<evidence type="ECO:0000256" key="4">
    <source>
        <dbReference type="PROSITE-ProRule" id="PRU01016"/>
    </source>
</evidence>
<dbReference type="Gene3D" id="3.90.120.10">
    <property type="entry name" value="DNA Methylase, subunit A, domain 2"/>
    <property type="match status" value="1"/>
</dbReference>
<dbReference type="InterPro" id="IPR018117">
    <property type="entry name" value="C5_DNA_meth_AS"/>
</dbReference>
<accession>A0ABD3QQ79</accession>
<comment type="similarity">
    <text evidence="4 5">Belongs to the class I-like SAM-binding methyltransferase superfamily. C5-methyltransferase family.</text>
</comment>
<dbReference type="InterPro" id="IPR029063">
    <property type="entry name" value="SAM-dependent_MTases_sf"/>
</dbReference>
<dbReference type="GO" id="GO:0032259">
    <property type="term" value="P:methylation"/>
    <property type="evidence" value="ECO:0007669"/>
    <property type="project" value="UniProtKB-KW"/>
</dbReference>
<dbReference type="PANTHER" id="PTHR10629:SF52">
    <property type="entry name" value="DNA (CYTOSINE-5)-METHYLTRANSFERASE 1"/>
    <property type="match status" value="1"/>
</dbReference>
<evidence type="ECO:0000256" key="6">
    <source>
        <dbReference type="RuleBase" id="RU000417"/>
    </source>
</evidence>
<dbReference type="Proteomes" id="UP001530315">
    <property type="component" value="Unassembled WGS sequence"/>
</dbReference>
<comment type="caution">
    <text evidence="7">The sequence shown here is derived from an EMBL/GenBank/DDBJ whole genome shotgun (WGS) entry which is preliminary data.</text>
</comment>
<dbReference type="InterPro" id="IPR001525">
    <property type="entry name" value="C5_MeTfrase"/>
</dbReference>
<evidence type="ECO:0000256" key="3">
    <source>
        <dbReference type="ARBA" id="ARBA00022691"/>
    </source>
</evidence>
<dbReference type="PROSITE" id="PS00094">
    <property type="entry name" value="C5_MTASE_1"/>
    <property type="match status" value="1"/>
</dbReference>
<dbReference type="NCBIfam" id="TIGR00675">
    <property type="entry name" value="dcm"/>
    <property type="match status" value="1"/>
</dbReference>
<dbReference type="PRINTS" id="PR00105">
    <property type="entry name" value="C5METTRFRASE"/>
</dbReference>
<dbReference type="EMBL" id="JALLAZ020000142">
    <property type="protein sequence ID" value="KAL3802584.1"/>
    <property type="molecule type" value="Genomic_DNA"/>
</dbReference>
<dbReference type="EC" id="2.1.1.37" evidence="6"/>
<dbReference type="GO" id="GO:0003886">
    <property type="term" value="F:DNA (cytosine-5-)-methyltransferase activity"/>
    <property type="evidence" value="ECO:0007669"/>
    <property type="project" value="UniProtKB-EC"/>
</dbReference>
<keyword evidence="1 4" id="KW-0489">Methyltransferase</keyword>
<evidence type="ECO:0000256" key="1">
    <source>
        <dbReference type="ARBA" id="ARBA00022603"/>
    </source>
</evidence>
<evidence type="ECO:0000256" key="5">
    <source>
        <dbReference type="RuleBase" id="RU000416"/>
    </source>
</evidence>
<dbReference type="InterPro" id="IPR050390">
    <property type="entry name" value="C5-Methyltransferase"/>
</dbReference>
<organism evidence="7 8">
    <name type="scientific">Stephanodiscus triporus</name>
    <dbReference type="NCBI Taxonomy" id="2934178"/>
    <lineage>
        <taxon>Eukaryota</taxon>
        <taxon>Sar</taxon>
        <taxon>Stramenopiles</taxon>
        <taxon>Ochrophyta</taxon>
        <taxon>Bacillariophyta</taxon>
        <taxon>Coscinodiscophyceae</taxon>
        <taxon>Thalassiosirophycidae</taxon>
        <taxon>Stephanodiscales</taxon>
        <taxon>Stephanodiscaceae</taxon>
        <taxon>Stephanodiscus</taxon>
    </lineage>
</organism>
<comment type="catalytic activity">
    <reaction evidence="6">
        <text>a 2'-deoxycytidine in DNA + S-adenosyl-L-methionine = a 5-methyl-2'-deoxycytidine in DNA + S-adenosyl-L-homocysteine + H(+)</text>
        <dbReference type="Rhea" id="RHEA:13681"/>
        <dbReference type="Rhea" id="RHEA-COMP:11369"/>
        <dbReference type="Rhea" id="RHEA-COMP:11370"/>
        <dbReference type="ChEBI" id="CHEBI:15378"/>
        <dbReference type="ChEBI" id="CHEBI:57856"/>
        <dbReference type="ChEBI" id="CHEBI:59789"/>
        <dbReference type="ChEBI" id="CHEBI:85452"/>
        <dbReference type="ChEBI" id="CHEBI:85454"/>
        <dbReference type="EC" id="2.1.1.37"/>
    </reaction>
</comment>
<name>A0ABD3QQ79_9STRA</name>
<protein>
    <recommendedName>
        <fullName evidence="6">Cytosine-specific methyltransferase</fullName>
        <ecNumber evidence="6">2.1.1.37</ecNumber>
    </recommendedName>
</protein>
<feature type="active site" evidence="4">
    <location>
        <position position="279"/>
    </location>
</feature>
<dbReference type="PROSITE" id="PS51679">
    <property type="entry name" value="SAM_MT_C5"/>
    <property type="match status" value="1"/>
</dbReference>
<evidence type="ECO:0000313" key="7">
    <source>
        <dbReference type="EMBL" id="KAL3802584.1"/>
    </source>
</evidence>
<sequence length="716" mass="80406">MPTFQSYLDDLNSSTACCRSASLLLPTTNNETNDILNKLREWKWICESVLIRPWVGSGIYPCDHHYGCLPTDEELAFIQRKFPPSTTTTFPFPSASASSLRKALGQKHIDAKSLIVPLTDDATAFILRFLFETEISCETFTSDVDCCQKIIAIRNWISSNTVTIVHNLDGNQTVSLDKEVDSFPKPSPTKHGHHQAERKCFTFVDLFAGIGGFRIGMEALGGVCLGSCDIDPYARDTYRRNFNQHESRCNAGGEFFVNDITRLDLPPDTTDVVCGGFPCQSFSTLASFPTDKCEGYGNKSNDDIDCADKATRRVRAHNTSEGIVPTQQRRQGGLHAKTGKLFFHLIRILRSSLPKLFVFENVKGLMKLDNGSHLTKILHLLEESGYSVSHTIVDTSWFLPQRRERIYFVGIRSDLLRNERSESLMGPLSLQLNVELRKKYQIYGNDITNDHDRDTDGAHIMSLHNASHTLPPSCLGDILESHESVCRYHSQCFLTSSQWEKVCKQGYIQFHADGSGQLLTEVDPCCQTLISSYRQSFLLHSQFIVPRDSLYLVRQREQLKIAAARKKKSGQDVEQDISDSVASFYEESKNRTLPRFFTPRECCRLQGFPEDFKIADCMQRRLISQFYRQIGNAASPPCVAAVAEQAVSSFLIPCNHDDEGKHHDLRKAGTSSTSCCCCAVFELILKASPKIEKVLAVIEKKITVCNLIPNITSGLE</sequence>
<reference evidence="7 8" key="1">
    <citation type="submission" date="2024-10" db="EMBL/GenBank/DDBJ databases">
        <title>Updated reference genomes for cyclostephanoid diatoms.</title>
        <authorList>
            <person name="Roberts W.R."/>
            <person name="Alverson A.J."/>
        </authorList>
    </citation>
    <scope>NUCLEOTIDE SEQUENCE [LARGE SCALE GENOMIC DNA]</scope>
    <source>
        <strain evidence="7 8">AJA276-08</strain>
    </source>
</reference>
<proteinExistence type="inferred from homology"/>
<keyword evidence="2 4" id="KW-0808">Transferase</keyword>
<dbReference type="AlphaFoldDB" id="A0ABD3QQ79"/>
<dbReference type="Pfam" id="PF00145">
    <property type="entry name" value="DNA_methylase"/>
    <property type="match status" value="2"/>
</dbReference>
<keyword evidence="8" id="KW-1185">Reference proteome</keyword>
<keyword evidence="3 4" id="KW-0949">S-adenosyl-L-methionine</keyword>
<evidence type="ECO:0000313" key="8">
    <source>
        <dbReference type="Proteomes" id="UP001530315"/>
    </source>
</evidence>
<dbReference type="Gene3D" id="3.40.50.150">
    <property type="entry name" value="Vaccinia Virus protein VP39"/>
    <property type="match status" value="1"/>
</dbReference>
<gene>
    <name evidence="7" type="ORF">ACHAW5_011339</name>
</gene>
<dbReference type="SUPFAM" id="SSF53335">
    <property type="entry name" value="S-adenosyl-L-methionine-dependent methyltransferases"/>
    <property type="match status" value="1"/>
</dbReference>
<evidence type="ECO:0000256" key="2">
    <source>
        <dbReference type="ARBA" id="ARBA00022679"/>
    </source>
</evidence>